<feature type="transmembrane region" description="Helical" evidence="6">
    <location>
        <begin position="316"/>
        <end position="334"/>
    </location>
</feature>
<dbReference type="PANTHER" id="PTHR43298">
    <property type="entry name" value="MULTIDRUG RESISTANCE PROTEIN NORM-RELATED"/>
    <property type="match status" value="1"/>
</dbReference>
<feature type="transmembrane region" description="Helical" evidence="6">
    <location>
        <begin position="383"/>
        <end position="403"/>
    </location>
</feature>
<dbReference type="Pfam" id="PF01554">
    <property type="entry name" value="MatE"/>
    <property type="match status" value="1"/>
</dbReference>
<evidence type="ECO:0000256" key="5">
    <source>
        <dbReference type="ARBA" id="ARBA00031636"/>
    </source>
</evidence>
<dbReference type="RefSeq" id="WP_313838947.1">
    <property type="nucleotide sequence ID" value="NZ_JASTZZ010000002.1"/>
</dbReference>
<dbReference type="InterPro" id="IPR050222">
    <property type="entry name" value="MATE_MdtK"/>
</dbReference>
<sequence length="444" mass="49061">MSDTIKTCLRNAAIGVPLLFQSILFNVMFYCDSFLLGFVGEHEVSAVSAGSQVIWLYEALITCPAYVCGTIVGRLEGAGRRSEIRTAISRCFAFTGALVLIVGSGLFITSQTVSFAMIHNPDAADMMTIYVRWATVAFALSTLGTVAEYALQNMREQRKVLSIYICEFAIKLSASVFFLFYMHLGIFAIISGMLLSKVARVVMLLFTLFRKMRGLASARGHAYEYSWQSYTKQCVPLGLSVLLWNISTIIISSSFGRLDIAAYTAYALLNNAVYIILIPTEAYTKSLAVLVARLIGASSGLSPEYVHSRLQVMRSANVVIGVLSVCISYIYISVIPLMQPGISTRVWSQVHVIVLPFLGYIACKSITDSITEGFLRPVLDNAFLFLVEFLALPCTIVVFYVLSISLLDGFWYLFGLELFRMLLVCAREAVWVRKGLPNATKDDG</sequence>
<keyword evidence="6" id="KW-1133">Transmembrane helix</keyword>
<keyword evidence="6" id="KW-0812">Transmembrane</keyword>
<reference evidence="7 8" key="1">
    <citation type="submission" date="2023-06" db="EMBL/GenBank/DDBJ databases">
        <authorList>
            <person name="Pascarelli S."/>
        </authorList>
    </citation>
    <scope>NUCLEOTIDE SEQUENCE [LARGE SCALE GENOMIC DNA]</scope>
    <source>
        <strain evidence="7 8">H1HS16N</strain>
    </source>
</reference>
<feature type="transmembrane region" description="Helical" evidence="6">
    <location>
        <begin position="230"/>
        <end position="252"/>
    </location>
</feature>
<keyword evidence="4" id="KW-0813">Transport</keyword>
<dbReference type="Proteomes" id="UP001529481">
    <property type="component" value="Unassembled WGS sequence"/>
</dbReference>
<dbReference type="InterPro" id="IPR002528">
    <property type="entry name" value="MATE_fam"/>
</dbReference>
<reference evidence="8" key="2">
    <citation type="submission" date="2023-07" db="EMBL/GenBank/DDBJ databases">
        <title>Bifidobacterium spp. in honeybee.</title>
        <authorList>
            <person name="Olofsson T."/>
        </authorList>
    </citation>
    <scope>NUCLEOTIDE SEQUENCE [LARGE SCALE GENOMIC DNA]</scope>
    <source>
        <strain evidence="8">H1HS16N</strain>
    </source>
</reference>
<dbReference type="PANTHER" id="PTHR43298:SF2">
    <property type="entry name" value="FMN_FAD EXPORTER YEEO-RELATED"/>
    <property type="match status" value="1"/>
</dbReference>
<organism evidence="7 8">
    <name type="scientific">Bifidobacterium kimbladii</name>
    <dbReference type="NCBI Taxonomy" id="1293826"/>
    <lineage>
        <taxon>Bacteria</taxon>
        <taxon>Bacillati</taxon>
        <taxon>Actinomycetota</taxon>
        <taxon>Actinomycetes</taxon>
        <taxon>Bifidobacteriales</taxon>
        <taxon>Bifidobacteriaceae</taxon>
        <taxon>Bifidobacterium</taxon>
    </lineage>
</organism>
<keyword evidence="6" id="KW-0472">Membrane</keyword>
<evidence type="ECO:0000256" key="1">
    <source>
        <dbReference type="ARBA" id="ARBA00003408"/>
    </source>
</evidence>
<evidence type="ECO:0000313" key="7">
    <source>
        <dbReference type="EMBL" id="MDT7509360.1"/>
    </source>
</evidence>
<protein>
    <recommendedName>
        <fullName evidence="3">Probable multidrug resistance protein NorM</fullName>
    </recommendedName>
    <alternativeName>
        <fullName evidence="5">Multidrug-efflux transporter</fullName>
    </alternativeName>
</protein>
<comment type="similarity">
    <text evidence="2">Belongs to the multi antimicrobial extrusion (MATE) (TC 2.A.66.1) family.</text>
</comment>
<keyword evidence="8" id="KW-1185">Reference proteome</keyword>
<evidence type="ECO:0000256" key="6">
    <source>
        <dbReference type="SAM" id="Phobius"/>
    </source>
</evidence>
<evidence type="ECO:0000313" key="8">
    <source>
        <dbReference type="Proteomes" id="UP001529481"/>
    </source>
</evidence>
<proteinExistence type="inferred from homology"/>
<evidence type="ECO:0000256" key="4">
    <source>
        <dbReference type="ARBA" id="ARBA00022448"/>
    </source>
</evidence>
<evidence type="ECO:0000256" key="2">
    <source>
        <dbReference type="ARBA" id="ARBA00010199"/>
    </source>
</evidence>
<feature type="transmembrane region" description="Helical" evidence="6">
    <location>
        <begin position="409"/>
        <end position="426"/>
    </location>
</feature>
<comment type="caution">
    <text evidence="7">The sequence shown here is derived from an EMBL/GenBank/DDBJ whole genome shotgun (WGS) entry which is preliminary data.</text>
</comment>
<gene>
    <name evidence="7" type="ORF">QRX41_04360</name>
</gene>
<evidence type="ECO:0000256" key="3">
    <source>
        <dbReference type="ARBA" id="ARBA00020268"/>
    </source>
</evidence>
<dbReference type="EMBL" id="JASTZZ010000002">
    <property type="protein sequence ID" value="MDT7509360.1"/>
    <property type="molecule type" value="Genomic_DNA"/>
</dbReference>
<feature type="transmembrane region" description="Helical" evidence="6">
    <location>
        <begin position="187"/>
        <end position="209"/>
    </location>
</feature>
<name>A0ABU3KF18_9BIFI</name>
<feature type="transmembrane region" description="Helical" evidence="6">
    <location>
        <begin position="129"/>
        <end position="151"/>
    </location>
</feature>
<comment type="function">
    <text evidence="1">Multidrug efflux pump.</text>
</comment>
<feature type="transmembrane region" description="Helical" evidence="6">
    <location>
        <begin position="163"/>
        <end position="181"/>
    </location>
</feature>
<feature type="transmembrane region" description="Helical" evidence="6">
    <location>
        <begin position="87"/>
        <end position="109"/>
    </location>
</feature>
<accession>A0ABU3KF18</accession>
<feature type="transmembrane region" description="Helical" evidence="6">
    <location>
        <begin position="12"/>
        <end position="35"/>
    </location>
</feature>
<feature type="transmembrane region" description="Helical" evidence="6">
    <location>
        <begin position="55"/>
        <end position="75"/>
    </location>
</feature>